<dbReference type="EMBL" id="JBIMZQ010000076">
    <property type="protein sequence ID" value="KAL3656669.1"/>
    <property type="molecule type" value="Genomic_DNA"/>
</dbReference>
<gene>
    <name evidence="1" type="ORF">V7S43_018448</name>
</gene>
<dbReference type="PANTHER" id="PTHR33129">
    <property type="entry name" value="PROTEIN KINASE DOMAIN-CONTAINING PROTEIN-RELATED"/>
    <property type="match status" value="1"/>
</dbReference>
<evidence type="ECO:0000313" key="1">
    <source>
        <dbReference type="EMBL" id="KAL3656669.1"/>
    </source>
</evidence>
<dbReference type="AlphaFoldDB" id="A0ABD3ER50"/>
<comment type="caution">
    <text evidence="1">The sequence shown here is derived from an EMBL/GenBank/DDBJ whole genome shotgun (WGS) entry which is preliminary data.</text>
</comment>
<organism evidence="1 2">
    <name type="scientific">Phytophthora oleae</name>
    <dbReference type="NCBI Taxonomy" id="2107226"/>
    <lineage>
        <taxon>Eukaryota</taxon>
        <taxon>Sar</taxon>
        <taxon>Stramenopiles</taxon>
        <taxon>Oomycota</taxon>
        <taxon>Peronosporomycetes</taxon>
        <taxon>Peronosporales</taxon>
        <taxon>Peronosporaceae</taxon>
        <taxon>Phytophthora</taxon>
    </lineage>
</organism>
<reference evidence="1 2" key="1">
    <citation type="submission" date="2024-09" db="EMBL/GenBank/DDBJ databases">
        <title>Genome sequencing and assembly of Phytophthora oleae, isolate VK10A, causative agent of rot of olive drupes.</title>
        <authorList>
            <person name="Conti Taguali S."/>
            <person name="Riolo M."/>
            <person name="La Spada F."/>
            <person name="Cacciola S.O."/>
            <person name="Dionisio G."/>
        </authorList>
    </citation>
    <scope>NUCLEOTIDE SEQUENCE [LARGE SCALE GENOMIC DNA]</scope>
    <source>
        <strain evidence="1 2">VK10A</strain>
    </source>
</reference>
<evidence type="ECO:0000313" key="2">
    <source>
        <dbReference type="Proteomes" id="UP001632037"/>
    </source>
</evidence>
<sequence length="517" mass="59606">MSNLGGCTNTGELFWRLEDKQVASLLLDGWFRESSPGSINEFANMKSILMGSPGIGKSTLLCVMAFHLVFKHKKNVLLYWQLTNVQEENCLLYLGYEENKIVYFTVKRCKSDRAVNFYEELGNRQGFSNVWLMLDGFRYEDIPEGVQTFRMLATSQQVSLKSQEQTDAYCILLPCWSKKDLLSMGSLIYKFTPEDMEGRFYYSGGSVREFTYATWEHIRRVMDNAISDVADYSKLLSTTSSTFSDGSQGGLLCRTFVEKTNDRSQYLARRHWQQMIDSEYAVSGLSVRLKSEALLRIYTRAKNAGHGALARCAFDIYLHRLATDNRLKLFKAEYDLPERRKSDQPRHFKVEQVALRNGGAFCSGTSSDFERDLVAWRDEETFTYWYPWCDDFPNIDSIVKLASGSGKKNNVAYLHFTIARKHDINEKRLEKMNEIFFPDHVKNAGETDAPVFIAVCPDEESCRKFVLESQPEVLAAKQTCQVFVGYYQEAAFAGRPTYREMHWPFCSYRLQNLTFSH</sequence>
<dbReference type="Proteomes" id="UP001632037">
    <property type="component" value="Unassembled WGS sequence"/>
</dbReference>
<protein>
    <recommendedName>
        <fullName evidence="3">Crinkler (CRN) family protein</fullName>
    </recommendedName>
</protein>
<proteinExistence type="predicted"/>
<dbReference type="PANTHER" id="PTHR33129:SF1">
    <property type="entry name" value="ATP-BINDING PROTEIN"/>
    <property type="match status" value="1"/>
</dbReference>
<name>A0ABD3ER50_9STRA</name>
<evidence type="ECO:0008006" key="3">
    <source>
        <dbReference type="Google" id="ProtNLM"/>
    </source>
</evidence>
<dbReference type="InterPro" id="IPR052980">
    <property type="entry name" value="Crinkler_effector"/>
</dbReference>
<accession>A0ABD3ER50</accession>
<keyword evidence="2" id="KW-1185">Reference proteome</keyword>